<dbReference type="EMBL" id="BAAAUD010000051">
    <property type="protein sequence ID" value="GAA2962057.1"/>
    <property type="molecule type" value="Genomic_DNA"/>
</dbReference>
<comment type="caution">
    <text evidence="3">The sequence shown here is derived from an EMBL/GenBank/DDBJ whole genome shotgun (WGS) entry which is preliminary data.</text>
</comment>
<accession>A0ABN3XJW3</accession>
<keyword evidence="2" id="KW-1133">Transmembrane helix</keyword>
<keyword evidence="2" id="KW-0472">Membrane</keyword>
<keyword evidence="2" id="KW-0812">Transmembrane</keyword>
<evidence type="ECO:0000256" key="2">
    <source>
        <dbReference type="SAM" id="Phobius"/>
    </source>
</evidence>
<reference evidence="3 4" key="1">
    <citation type="journal article" date="2019" name="Int. J. Syst. Evol. Microbiol.">
        <title>The Global Catalogue of Microorganisms (GCM) 10K type strain sequencing project: providing services to taxonomists for standard genome sequencing and annotation.</title>
        <authorList>
            <consortium name="The Broad Institute Genomics Platform"/>
            <consortium name="The Broad Institute Genome Sequencing Center for Infectious Disease"/>
            <person name="Wu L."/>
            <person name="Ma J."/>
        </authorList>
    </citation>
    <scope>NUCLEOTIDE SEQUENCE [LARGE SCALE GENOMIC DNA]</scope>
    <source>
        <strain evidence="3 4">JCM 9088</strain>
    </source>
</reference>
<feature type="region of interest" description="Disordered" evidence="1">
    <location>
        <begin position="303"/>
        <end position="325"/>
    </location>
</feature>
<gene>
    <name evidence="3" type="ORF">GCM10010446_54590</name>
</gene>
<keyword evidence="4" id="KW-1185">Reference proteome</keyword>
<evidence type="ECO:0000313" key="4">
    <source>
        <dbReference type="Proteomes" id="UP001500403"/>
    </source>
</evidence>
<organism evidence="3 4">
    <name type="scientific">Streptomyces enissocaesilis</name>
    <dbReference type="NCBI Taxonomy" id="332589"/>
    <lineage>
        <taxon>Bacteria</taxon>
        <taxon>Bacillati</taxon>
        <taxon>Actinomycetota</taxon>
        <taxon>Actinomycetes</taxon>
        <taxon>Kitasatosporales</taxon>
        <taxon>Streptomycetaceae</taxon>
        <taxon>Streptomyces</taxon>
        <taxon>Streptomyces rochei group</taxon>
    </lineage>
</organism>
<protein>
    <submittedName>
        <fullName evidence="3">Membrane protein</fullName>
    </submittedName>
</protein>
<evidence type="ECO:0000313" key="3">
    <source>
        <dbReference type="EMBL" id="GAA2962057.1"/>
    </source>
</evidence>
<feature type="transmembrane region" description="Helical" evidence="2">
    <location>
        <begin position="20"/>
        <end position="40"/>
    </location>
</feature>
<proteinExistence type="predicted"/>
<feature type="region of interest" description="Disordered" evidence="1">
    <location>
        <begin position="44"/>
        <end position="85"/>
    </location>
</feature>
<feature type="region of interest" description="Disordered" evidence="1">
    <location>
        <begin position="364"/>
        <end position="407"/>
    </location>
</feature>
<dbReference type="Proteomes" id="UP001500403">
    <property type="component" value="Unassembled WGS sequence"/>
</dbReference>
<dbReference type="RefSeq" id="WP_344498374.1">
    <property type="nucleotide sequence ID" value="NZ_BAAAUD010000051.1"/>
</dbReference>
<feature type="compositionally biased region" description="Low complexity" evidence="1">
    <location>
        <begin position="387"/>
        <end position="401"/>
    </location>
</feature>
<evidence type="ECO:0000256" key="1">
    <source>
        <dbReference type="SAM" id="MobiDB-lite"/>
    </source>
</evidence>
<sequence>MNTERPEEDAGGVRGRRSPLVAASVAAAVLLAGGGAAYWASTASGGGTGSGVAADGGTPPPLNLDGRTGGGAPGVAPGEPGPNGGATYRAAGKLPEGPGSAPVYRASGTVTEAEVARLAEALGVSGTPRVEGPAWKAGVTKDGSGPVLQVNRQAPGTWTFAQYGRGGSDNCTKREKCSGTSYAPGGQGAAVSEKAAKQAAAPVLKAVGQGDAELDARQLMGAVRVVNADPKVGGLPTYGWATGVQIGADGRPVGGSGQLKSPTKGAEYPVISAGEALEQLNRAGEGAGKTGIGGCATPVPHGAGGRAAGAEEPCGTDGGQTPAAPEPVTVGKAVFGLSAQYVDGRQALVPSWLFEVRPGGGAQPFTIPHPAVDPDYLAEPSAPPSPRESAPPESGEPSAPARHVESYSADGRQLTLRFWGGVCSDYGAKASEEDGVVRVRITETNPDPGRACIMIAKELTKTVTLDRPLDGRKVVDARSGETVPHT</sequence>
<name>A0ABN3XJW3_9ACTN</name>